<dbReference type="AlphaFoldDB" id="A0A328BK52"/>
<dbReference type="RefSeq" id="WP_111275451.1">
    <property type="nucleotide sequence ID" value="NZ_QFYS01000002.1"/>
</dbReference>
<keyword evidence="4" id="KW-1185">Reference proteome</keyword>
<gene>
    <name evidence="3" type="ORF">DJ019_08105</name>
</gene>
<dbReference type="PROSITE" id="PS00455">
    <property type="entry name" value="AMP_BINDING"/>
    <property type="match status" value="1"/>
</dbReference>
<dbReference type="InterPro" id="IPR020845">
    <property type="entry name" value="AMP-binding_CS"/>
</dbReference>
<dbReference type="InterPro" id="IPR050237">
    <property type="entry name" value="ATP-dep_AMP-bd_enzyme"/>
</dbReference>
<dbReference type="NCBIfam" id="NF005863">
    <property type="entry name" value="PRK07798.1"/>
    <property type="match status" value="1"/>
</dbReference>
<sequence>MGWNFGDILDAVEPVLPADAPALVHGDRVICWREATRASNNLAQAILKRGAAPGDKLAIYMRNRPEYMIALAAAFKARLTHVNVNYRYTPDEVWYIFDNSDAQTVVYASEFRDAVAQIRHKLPGVTTWIEVSEDGRTAEFAEPFEALTAEGDGAPLSIKRAGDDLLFIYTGGTTGMPKGVMWPHHDLREITLQAARKLGPVPETLEALREHTRKAGPAPAALIAPPLMHGTGLLTAMGVHLAGGCIVTLTGEAFDPVEMLDAIERRRPQSLTIVGDSFARPILEALDAQPGRWDVSSVAAIVSSGVMWSLEVKRGLLRHMPQAVLNDAFSSSEALGMGTSVMTRAGEVQTAKFALTDRCRVFDEDDRAVLPGSGVQGVVALGPPNPIGYYKDVEKTARTFRVIDGVRYSMPGDWCLVEADGSLTLLGRGNACINTAGEKVFPEEVEEALKTHPSVADALVVGLPDPKWGQAVTAVIELAAGQTLDEAVVRAHVRTTLAAYKAPKRIFVADRPLRVSNGKADYPAAKACAETAALSATTPPH</sequence>
<dbReference type="InterPro" id="IPR042099">
    <property type="entry name" value="ANL_N_sf"/>
</dbReference>
<accession>A0A328BK52</accession>
<protein>
    <submittedName>
        <fullName evidence="3">Acyl-CoA synthetase</fullName>
    </submittedName>
</protein>
<dbReference type="SUPFAM" id="SSF56801">
    <property type="entry name" value="Acetyl-CoA synthetase-like"/>
    <property type="match status" value="1"/>
</dbReference>
<feature type="domain" description="AMP-dependent synthetase/ligase" evidence="1">
    <location>
        <begin position="18"/>
        <end position="382"/>
    </location>
</feature>
<dbReference type="EMBL" id="QFYS01000002">
    <property type="protein sequence ID" value="RAK67842.1"/>
    <property type="molecule type" value="Genomic_DNA"/>
</dbReference>
<dbReference type="InterPro" id="IPR000873">
    <property type="entry name" value="AMP-dep_synth/lig_dom"/>
</dbReference>
<dbReference type="Proteomes" id="UP000249524">
    <property type="component" value="Unassembled WGS sequence"/>
</dbReference>
<name>A0A328BK52_9CAUL</name>
<reference evidence="3 4" key="1">
    <citation type="submission" date="2018-05" db="EMBL/GenBank/DDBJ databases">
        <authorList>
            <person name="Lanie J.A."/>
            <person name="Ng W.-L."/>
            <person name="Kazmierczak K.M."/>
            <person name="Andrzejewski T.M."/>
            <person name="Davidsen T.M."/>
            <person name="Wayne K.J."/>
            <person name="Tettelin H."/>
            <person name="Glass J.I."/>
            <person name="Rusch D."/>
            <person name="Podicherti R."/>
            <person name="Tsui H.-C.T."/>
            <person name="Winkler M.E."/>
        </authorList>
    </citation>
    <scope>NUCLEOTIDE SEQUENCE [LARGE SCALE GENOMIC DNA]</scope>
    <source>
        <strain evidence="3 4">BUT-10</strain>
    </source>
</reference>
<dbReference type="Pfam" id="PF00501">
    <property type="entry name" value="AMP-binding"/>
    <property type="match status" value="1"/>
</dbReference>
<evidence type="ECO:0000313" key="3">
    <source>
        <dbReference type="EMBL" id="RAK67842.1"/>
    </source>
</evidence>
<proteinExistence type="predicted"/>
<dbReference type="GO" id="GO:0016878">
    <property type="term" value="F:acid-thiol ligase activity"/>
    <property type="evidence" value="ECO:0007669"/>
    <property type="project" value="UniProtKB-ARBA"/>
</dbReference>
<dbReference type="Gene3D" id="3.30.300.30">
    <property type="match status" value="1"/>
</dbReference>
<dbReference type="PANTHER" id="PTHR43767:SF1">
    <property type="entry name" value="NONRIBOSOMAL PEPTIDE SYNTHASE PES1 (EUROFUNG)-RELATED"/>
    <property type="match status" value="1"/>
</dbReference>
<dbReference type="PANTHER" id="PTHR43767">
    <property type="entry name" value="LONG-CHAIN-FATTY-ACID--COA LIGASE"/>
    <property type="match status" value="1"/>
</dbReference>
<dbReference type="OrthoDB" id="7415522at2"/>
<organism evidence="3 4">
    <name type="scientific">Phenylobacterium kunshanense</name>
    <dbReference type="NCBI Taxonomy" id="1445034"/>
    <lineage>
        <taxon>Bacteria</taxon>
        <taxon>Pseudomonadati</taxon>
        <taxon>Pseudomonadota</taxon>
        <taxon>Alphaproteobacteria</taxon>
        <taxon>Caulobacterales</taxon>
        <taxon>Caulobacteraceae</taxon>
        <taxon>Phenylobacterium</taxon>
    </lineage>
</organism>
<evidence type="ECO:0000259" key="2">
    <source>
        <dbReference type="Pfam" id="PF13193"/>
    </source>
</evidence>
<evidence type="ECO:0000313" key="4">
    <source>
        <dbReference type="Proteomes" id="UP000249524"/>
    </source>
</evidence>
<dbReference type="Gene3D" id="3.40.50.12780">
    <property type="entry name" value="N-terminal domain of ligase-like"/>
    <property type="match status" value="1"/>
</dbReference>
<dbReference type="Pfam" id="PF13193">
    <property type="entry name" value="AMP-binding_C"/>
    <property type="match status" value="1"/>
</dbReference>
<dbReference type="InterPro" id="IPR025110">
    <property type="entry name" value="AMP-bd_C"/>
</dbReference>
<evidence type="ECO:0000259" key="1">
    <source>
        <dbReference type="Pfam" id="PF00501"/>
    </source>
</evidence>
<comment type="caution">
    <text evidence="3">The sequence shown here is derived from an EMBL/GenBank/DDBJ whole genome shotgun (WGS) entry which is preliminary data.</text>
</comment>
<dbReference type="InterPro" id="IPR045851">
    <property type="entry name" value="AMP-bd_C_sf"/>
</dbReference>
<feature type="domain" description="AMP-binding enzyme C-terminal" evidence="2">
    <location>
        <begin position="444"/>
        <end position="519"/>
    </location>
</feature>